<keyword evidence="7 12" id="KW-1133">Transmembrane helix</keyword>
<organism evidence="16 17">
    <name type="scientific">Vibrio diazotrophicus</name>
    <dbReference type="NCBI Taxonomy" id="685"/>
    <lineage>
        <taxon>Bacteria</taxon>
        <taxon>Pseudomonadati</taxon>
        <taxon>Pseudomonadota</taxon>
        <taxon>Gammaproteobacteria</taxon>
        <taxon>Vibrionales</taxon>
        <taxon>Vibrionaceae</taxon>
        <taxon>Vibrio</taxon>
    </lineage>
</organism>
<dbReference type="FunFam" id="3.30.450.20:FF:000046">
    <property type="entry name" value="Aerotaxis sensor receptor"/>
    <property type="match status" value="1"/>
</dbReference>
<dbReference type="PRINTS" id="PR00260">
    <property type="entry name" value="CHEMTRNSDUCR"/>
</dbReference>
<dbReference type="CDD" id="cd00130">
    <property type="entry name" value="PAS"/>
    <property type="match status" value="1"/>
</dbReference>
<evidence type="ECO:0000256" key="3">
    <source>
        <dbReference type="ARBA" id="ARBA00022481"/>
    </source>
</evidence>
<keyword evidence="3" id="KW-0488">Methylation</keyword>
<feature type="domain" description="PAS" evidence="14">
    <location>
        <begin position="22"/>
        <end position="57"/>
    </location>
</feature>
<dbReference type="PROSITE" id="PS50111">
    <property type="entry name" value="CHEMOTAXIS_TRANSDUC_2"/>
    <property type="match status" value="1"/>
</dbReference>
<evidence type="ECO:0000256" key="9">
    <source>
        <dbReference type="ARBA" id="ARBA00023224"/>
    </source>
</evidence>
<evidence type="ECO:0000256" key="1">
    <source>
        <dbReference type="ARBA" id="ARBA00004429"/>
    </source>
</evidence>
<evidence type="ECO:0000259" key="14">
    <source>
        <dbReference type="PROSITE" id="PS50112"/>
    </source>
</evidence>
<evidence type="ECO:0000256" key="7">
    <source>
        <dbReference type="ARBA" id="ARBA00022989"/>
    </source>
</evidence>
<dbReference type="EMBL" id="POSK01000005">
    <property type="protein sequence ID" value="PNI05139.1"/>
    <property type="molecule type" value="Genomic_DNA"/>
</dbReference>
<dbReference type="EMBL" id="POSM01000013">
    <property type="protein sequence ID" value="PNI00645.1"/>
    <property type="molecule type" value="Genomic_DNA"/>
</dbReference>
<keyword evidence="8 12" id="KW-0472">Membrane</keyword>
<accession>A0A2J8G310</accession>
<dbReference type="GO" id="GO:0052131">
    <property type="term" value="P:positive aerotaxis"/>
    <property type="evidence" value="ECO:0007669"/>
    <property type="project" value="UniProtKB-ARBA"/>
</dbReference>
<evidence type="ECO:0000259" key="13">
    <source>
        <dbReference type="PROSITE" id="PS50111"/>
    </source>
</evidence>
<dbReference type="RefSeq" id="WP_042480039.1">
    <property type="nucleotide sequence ID" value="NZ_CBCRWT010000001.1"/>
</dbReference>
<dbReference type="Pfam" id="PF00015">
    <property type="entry name" value="MCPsignal"/>
    <property type="match status" value="1"/>
</dbReference>
<evidence type="ECO:0000256" key="10">
    <source>
        <dbReference type="ARBA" id="ARBA00029447"/>
    </source>
</evidence>
<dbReference type="Proteomes" id="UP000236449">
    <property type="component" value="Unassembled WGS sequence"/>
</dbReference>
<dbReference type="InterPro" id="IPR004089">
    <property type="entry name" value="MCPsignal_dom"/>
</dbReference>
<gene>
    <name evidence="16" type="ORF">C1N32_10120</name>
    <name evidence="15" type="ORF">C1O25_10815</name>
</gene>
<evidence type="ECO:0000256" key="5">
    <source>
        <dbReference type="ARBA" id="ARBA00022519"/>
    </source>
</evidence>
<protein>
    <submittedName>
        <fullName evidence="16">PAS domain S-box protein</fullName>
    </submittedName>
</protein>
<dbReference type="Gene3D" id="1.10.287.950">
    <property type="entry name" value="Methyl-accepting chemotaxis protein"/>
    <property type="match status" value="1"/>
</dbReference>
<dbReference type="SMART" id="SM00283">
    <property type="entry name" value="MA"/>
    <property type="match status" value="1"/>
</dbReference>
<keyword evidence="6 12" id="KW-0812">Transmembrane</keyword>
<evidence type="ECO:0000313" key="17">
    <source>
        <dbReference type="Proteomes" id="UP000236449"/>
    </source>
</evidence>
<dbReference type="SUPFAM" id="SSF55785">
    <property type="entry name" value="PYP-like sensor domain (PAS domain)"/>
    <property type="match status" value="1"/>
</dbReference>
<sequence>MSTHKGKEVTFSQSEFLVSTTDTNSIITYANDEFCRVAGFTAEELIGKPHNIVRHPDMPKAAFADMWGQLKKGNSWRGMVKNRCKNGDYYWVDAFVTPIYDKDKIIGYQSVRHCPSRKDIASAERLYKRINNGKKPFPVTEHILFQRAVAAIVAIALLGSAYWIAGMTMFALVLAALVIFGGLFFDEIIKLPTLIHKQADIVNSPSRVVFCGTGLSGKVAYNVDIQLAKIRTILGRSLDSGKALVNISEQLKSTSESSLQSLKAESELLEQLSTAATQMNASIQEVNSATLDTRDYVREVKAKCGNAADTLTRNGENLNELSEDIGAAAQSLLQLVEDTNKISGVMAEIQGIADQTNLLALNAAIEAARAGEQGRGFAVVADEVRTLAGRTQLATQNIQSSVTNLQNSMQTWQKSMITNQDKSQRCNTEAQSVQSIMSSVIDMMSLLEDKSIQIASAMEEQSAVTAEISQNVHHVQAVSNQNVDLVGQASENACEAHISANNINALSCNFR</sequence>
<dbReference type="FunFam" id="1.10.287.950:FF:000001">
    <property type="entry name" value="Methyl-accepting chemotaxis sensory transducer"/>
    <property type="match status" value="1"/>
</dbReference>
<proteinExistence type="inferred from homology"/>
<comment type="subcellular location">
    <subcellularLocation>
        <location evidence="1">Cell inner membrane</location>
        <topology evidence="1">Multi-pass membrane protein</topology>
    </subcellularLocation>
</comment>
<evidence type="ECO:0000313" key="16">
    <source>
        <dbReference type="EMBL" id="PNI05139.1"/>
    </source>
</evidence>
<comment type="caution">
    <text evidence="16">The sequence shown here is derived from an EMBL/GenBank/DDBJ whole genome shotgun (WGS) entry which is preliminary data.</text>
</comment>
<dbReference type="SUPFAM" id="SSF58104">
    <property type="entry name" value="Methyl-accepting chemotaxis protein (MCP) signaling domain"/>
    <property type="match status" value="1"/>
</dbReference>
<dbReference type="GO" id="GO:0005886">
    <property type="term" value="C:plasma membrane"/>
    <property type="evidence" value="ECO:0007669"/>
    <property type="project" value="UniProtKB-SubCell"/>
</dbReference>
<evidence type="ECO:0000256" key="8">
    <source>
        <dbReference type="ARBA" id="ARBA00023136"/>
    </source>
</evidence>
<feature type="transmembrane region" description="Helical" evidence="12">
    <location>
        <begin position="170"/>
        <end position="189"/>
    </location>
</feature>
<evidence type="ECO:0000256" key="12">
    <source>
        <dbReference type="SAM" id="Phobius"/>
    </source>
</evidence>
<dbReference type="GeneID" id="94025486"/>
<dbReference type="OrthoDB" id="5675566at2"/>
<dbReference type="NCBIfam" id="TIGR00229">
    <property type="entry name" value="sensory_box"/>
    <property type="match status" value="1"/>
</dbReference>
<keyword evidence="4" id="KW-0145">Chemotaxis</keyword>
<dbReference type="AlphaFoldDB" id="A0A2J8G310"/>
<keyword evidence="18" id="KW-1185">Reference proteome</keyword>
<keyword evidence="2" id="KW-1003">Cell membrane</keyword>
<dbReference type="InterPro" id="IPR035965">
    <property type="entry name" value="PAS-like_dom_sf"/>
</dbReference>
<feature type="domain" description="Methyl-accepting transducer" evidence="13">
    <location>
        <begin position="240"/>
        <end position="476"/>
    </location>
</feature>
<keyword evidence="5" id="KW-0997">Cell inner membrane</keyword>
<dbReference type="Proteomes" id="UP000236547">
    <property type="component" value="Unassembled WGS sequence"/>
</dbReference>
<dbReference type="InterPro" id="IPR000014">
    <property type="entry name" value="PAS"/>
</dbReference>
<dbReference type="PROSITE" id="PS50112">
    <property type="entry name" value="PAS"/>
    <property type="match status" value="1"/>
</dbReference>
<evidence type="ECO:0000256" key="2">
    <source>
        <dbReference type="ARBA" id="ARBA00022475"/>
    </source>
</evidence>
<evidence type="ECO:0000313" key="18">
    <source>
        <dbReference type="Proteomes" id="UP000236547"/>
    </source>
</evidence>
<dbReference type="Pfam" id="PF08447">
    <property type="entry name" value="PAS_3"/>
    <property type="match status" value="1"/>
</dbReference>
<dbReference type="PANTHER" id="PTHR32089">
    <property type="entry name" value="METHYL-ACCEPTING CHEMOTAXIS PROTEIN MCPB"/>
    <property type="match status" value="1"/>
</dbReference>
<evidence type="ECO:0000256" key="4">
    <source>
        <dbReference type="ARBA" id="ARBA00022500"/>
    </source>
</evidence>
<dbReference type="InterPro" id="IPR004090">
    <property type="entry name" value="Chemotax_Me-accpt_rcpt"/>
</dbReference>
<name>A0A2J8G310_VIBDI</name>
<dbReference type="InterPro" id="IPR013655">
    <property type="entry name" value="PAS_fold_3"/>
</dbReference>
<dbReference type="PANTHER" id="PTHR32089:SF52">
    <property type="entry name" value="CHEMOTAXIS SIGNAL TRANSDUCTION SYSTEM METHYL ACCEPTING SENSORY TRANSDUCER WITH PAS SENSORY DOMAIN"/>
    <property type="match status" value="1"/>
</dbReference>
<dbReference type="GO" id="GO:0004888">
    <property type="term" value="F:transmembrane signaling receptor activity"/>
    <property type="evidence" value="ECO:0007669"/>
    <property type="project" value="InterPro"/>
</dbReference>
<dbReference type="GO" id="GO:0007165">
    <property type="term" value="P:signal transduction"/>
    <property type="evidence" value="ECO:0007669"/>
    <property type="project" value="UniProtKB-KW"/>
</dbReference>
<feature type="transmembrane region" description="Helical" evidence="12">
    <location>
        <begin position="144"/>
        <end position="164"/>
    </location>
</feature>
<evidence type="ECO:0000256" key="11">
    <source>
        <dbReference type="PROSITE-ProRule" id="PRU00284"/>
    </source>
</evidence>
<dbReference type="Gene3D" id="3.30.450.20">
    <property type="entry name" value="PAS domain"/>
    <property type="match status" value="1"/>
</dbReference>
<reference evidence="17 18" key="1">
    <citation type="submission" date="2018-01" db="EMBL/GenBank/DDBJ databases">
        <title>Draft genome sequences of six Vibrio diazotrophicus strains isolated from deep-sea sediments of the Baltic Sea.</title>
        <authorList>
            <person name="Castillo D."/>
            <person name="Vandieken V."/>
            <person name="Chiang O."/>
            <person name="Middelboe M."/>
        </authorList>
    </citation>
    <scope>NUCLEOTIDE SEQUENCE [LARGE SCALE GENOMIC DNA]</scope>
    <source>
        <strain evidence="16 17">60.27F</strain>
        <strain evidence="15 18">65.10M</strain>
    </source>
</reference>
<evidence type="ECO:0000256" key="6">
    <source>
        <dbReference type="ARBA" id="ARBA00022692"/>
    </source>
</evidence>
<comment type="similarity">
    <text evidence="10">Belongs to the methyl-accepting chemotaxis (MCP) protein family.</text>
</comment>
<evidence type="ECO:0000313" key="15">
    <source>
        <dbReference type="EMBL" id="PNI00645.1"/>
    </source>
</evidence>
<keyword evidence="9 11" id="KW-0807">Transducer</keyword>